<dbReference type="Proteomes" id="UP000501812">
    <property type="component" value="Chromosome"/>
</dbReference>
<accession>A0A858RHW2</accession>
<feature type="compositionally biased region" description="Basic residues" evidence="1">
    <location>
        <begin position="128"/>
        <end position="138"/>
    </location>
</feature>
<reference evidence="2 3" key="1">
    <citation type="submission" date="2020-04" db="EMBL/GenBank/DDBJ databases">
        <title>Luteolibacter sp. G-1-1-1 isolated from soil.</title>
        <authorList>
            <person name="Dahal R.H."/>
        </authorList>
    </citation>
    <scope>NUCLEOTIDE SEQUENCE [LARGE SCALE GENOMIC DNA]</scope>
    <source>
        <strain evidence="2 3">G-1-1-1</strain>
    </source>
</reference>
<feature type="region of interest" description="Disordered" evidence="1">
    <location>
        <begin position="108"/>
        <end position="138"/>
    </location>
</feature>
<protein>
    <submittedName>
        <fullName evidence="2">Uncharacterized protein</fullName>
    </submittedName>
</protein>
<evidence type="ECO:0000313" key="3">
    <source>
        <dbReference type="Proteomes" id="UP000501812"/>
    </source>
</evidence>
<sequence>MNAITLTKKQLAPYQALEGSVSWQLDKEPGNLELRLFWFTRGRGDEESDIIETLSLGNQSTGQRSFSFNLPGWPWSVDGALVSIVWAVELVEGRGAGLALEEFVMGPGGNGTRLRPIENSKSEGKLAGKLRRLSQKPR</sequence>
<evidence type="ECO:0000313" key="2">
    <source>
        <dbReference type="EMBL" id="QJE96432.1"/>
    </source>
</evidence>
<keyword evidence="3" id="KW-1185">Reference proteome</keyword>
<dbReference type="AlphaFoldDB" id="A0A858RHW2"/>
<evidence type="ECO:0000256" key="1">
    <source>
        <dbReference type="SAM" id="MobiDB-lite"/>
    </source>
</evidence>
<proteinExistence type="predicted"/>
<name>A0A858RHW2_9BACT</name>
<dbReference type="KEGG" id="luo:HHL09_11775"/>
<organism evidence="2 3">
    <name type="scientific">Luteolibacter luteus</name>
    <dbReference type="NCBI Taxonomy" id="2728835"/>
    <lineage>
        <taxon>Bacteria</taxon>
        <taxon>Pseudomonadati</taxon>
        <taxon>Verrucomicrobiota</taxon>
        <taxon>Verrucomicrobiia</taxon>
        <taxon>Verrucomicrobiales</taxon>
        <taxon>Verrucomicrobiaceae</taxon>
        <taxon>Luteolibacter</taxon>
    </lineage>
</organism>
<dbReference type="EMBL" id="CP051774">
    <property type="protein sequence ID" value="QJE96432.1"/>
    <property type="molecule type" value="Genomic_DNA"/>
</dbReference>
<feature type="compositionally biased region" description="Basic and acidic residues" evidence="1">
    <location>
        <begin position="115"/>
        <end position="126"/>
    </location>
</feature>
<dbReference type="RefSeq" id="WP_169454833.1">
    <property type="nucleotide sequence ID" value="NZ_CP051774.1"/>
</dbReference>
<gene>
    <name evidence="2" type="ORF">HHL09_11775</name>
</gene>